<evidence type="ECO:0000259" key="2">
    <source>
        <dbReference type="Pfam" id="PF13968"/>
    </source>
</evidence>
<keyword evidence="1" id="KW-1133">Transmembrane helix</keyword>
<dbReference type="InterPro" id="IPR007658">
    <property type="entry name" value="DUF594"/>
</dbReference>
<sequence>MVFYDGWKLSACILLSLFLQIFLVVAGSFRRLASRRWIVKIIWFAYLLAEFVAVFGLGLIVSRQSLLYNDYKDDIVQVRCMVHGVSDSCKDDHILMYWATFLLVHLGGPDTITAFATEDNELWLRNLFYLSSKCIAVAYAIYQSVETNYRVEVPILLLFLYGIIKCTERTCALYYGSAKSFRNSMLSKSNLGVNDFSKKEDTLLIKMNGEALFNIEVLQCASVFFMTFKGLVVDLSVGIHDLNQSRDFFLQRSSQDAFRLVEVELNYLYDVLFTKIPVLHSKLGLCGRTLSFMAVVSSLVVFYCDFGSKEEKEPLQKKACETILRPKTEVDELVTVCRDKSLFFTASVLARELKDMPSERKWMIISKLWVELLSYAASHVRSSAHAEQLSKGGQLITVVWLLMAHFGLGDHYEIDL</sequence>
<dbReference type="InterPro" id="IPR025315">
    <property type="entry name" value="DUF4220"/>
</dbReference>
<keyword evidence="1" id="KW-0472">Membrane</keyword>
<reference evidence="3" key="1">
    <citation type="journal article" date="2016" name="Nat. Genet.">
        <title>A high-quality carrot genome assembly provides new insights into carotenoid accumulation and asterid genome evolution.</title>
        <authorList>
            <person name="Iorizzo M."/>
            <person name="Ellison S."/>
            <person name="Senalik D."/>
            <person name="Zeng P."/>
            <person name="Satapoomin P."/>
            <person name="Huang J."/>
            <person name="Bowman M."/>
            <person name="Iovene M."/>
            <person name="Sanseverino W."/>
            <person name="Cavagnaro P."/>
            <person name="Yildiz M."/>
            <person name="Macko-Podgorni A."/>
            <person name="Moranska E."/>
            <person name="Grzebelus E."/>
            <person name="Grzebelus D."/>
            <person name="Ashrafi H."/>
            <person name="Zheng Z."/>
            <person name="Cheng S."/>
            <person name="Spooner D."/>
            <person name="Van Deynze A."/>
            <person name="Simon P."/>
        </authorList>
    </citation>
    <scope>NUCLEOTIDE SEQUENCE [LARGE SCALE GENOMIC DNA]</scope>
    <source>
        <tissue evidence="3">Leaf</tissue>
    </source>
</reference>
<dbReference type="PANTHER" id="PTHR31325">
    <property type="entry name" value="OS01G0798800 PROTEIN-RELATED"/>
    <property type="match status" value="1"/>
</dbReference>
<dbReference type="EMBL" id="LNRQ01000002">
    <property type="protein sequence ID" value="KZN04368.1"/>
    <property type="molecule type" value="Genomic_DNA"/>
</dbReference>
<protein>
    <recommendedName>
        <fullName evidence="2">DUF4220 domain-containing protein</fullName>
    </recommendedName>
</protein>
<accession>A0A166CUY1</accession>
<comment type="caution">
    <text evidence="3">The sequence shown here is derived from an EMBL/GenBank/DDBJ whole genome shotgun (WGS) entry which is preliminary data.</text>
</comment>
<name>A0A166CUY1_DAUCS</name>
<evidence type="ECO:0000256" key="1">
    <source>
        <dbReference type="SAM" id="Phobius"/>
    </source>
</evidence>
<feature type="transmembrane region" description="Helical" evidence="1">
    <location>
        <begin position="6"/>
        <end position="29"/>
    </location>
</feature>
<evidence type="ECO:0000313" key="3">
    <source>
        <dbReference type="EMBL" id="KZN04368.1"/>
    </source>
</evidence>
<dbReference type="STRING" id="79200.A0A166CUY1"/>
<dbReference type="AlphaFoldDB" id="A0A166CUY1"/>
<feature type="transmembrane region" description="Helical" evidence="1">
    <location>
        <begin position="41"/>
        <end position="61"/>
    </location>
</feature>
<organism evidence="3">
    <name type="scientific">Daucus carota subsp. sativus</name>
    <name type="common">Carrot</name>
    <dbReference type="NCBI Taxonomy" id="79200"/>
    <lineage>
        <taxon>Eukaryota</taxon>
        <taxon>Viridiplantae</taxon>
        <taxon>Streptophyta</taxon>
        <taxon>Embryophyta</taxon>
        <taxon>Tracheophyta</taxon>
        <taxon>Spermatophyta</taxon>
        <taxon>Magnoliopsida</taxon>
        <taxon>eudicotyledons</taxon>
        <taxon>Gunneridae</taxon>
        <taxon>Pentapetalae</taxon>
        <taxon>asterids</taxon>
        <taxon>campanulids</taxon>
        <taxon>Apiales</taxon>
        <taxon>Apiaceae</taxon>
        <taxon>Apioideae</taxon>
        <taxon>Scandiceae</taxon>
        <taxon>Daucinae</taxon>
        <taxon>Daucus</taxon>
        <taxon>Daucus sect. Daucus</taxon>
    </lineage>
</organism>
<gene>
    <name evidence="3" type="ORF">DCAR_005205</name>
</gene>
<feature type="domain" description="DUF4220" evidence="2">
    <location>
        <begin position="43"/>
        <end position="308"/>
    </location>
</feature>
<proteinExistence type="predicted"/>
<dbReference type="Pfam" id="PF04578">
    <property type="entry name" value="DUF594"/>
    <property type="match status" value="1"/>
</dbReference>
<dbReference type="Gramene" id="KZN04368">
    <property type="protein sequence ID" value="KZN04368"/>
    <property type="gene ID" value="DCAR_005205"/>
</dbReference>
<keyword evidence="1" id="KW-0812">Transmembrane</keyword>
<dbReference type="Pfam" id="PF13968">
    <property type="entry name" value="DUF4220"/>
    <property type="match status" value="1"/>
</dbReference>
<dbReference type="OMA" id="MEMELFL"/>